<gene>
    <name evidence="1" type="ORF">NPIL_229891</name>
</gene>
<dbReference type="AlphaFoldDB" id="A0A8X6T4M8"/>
<sequence>MEVQLRVRGIMINENLFCHIIKAGRYVRTRSCHRYSSHFCPPVGRRKSSLLRIMGGMVAQDLFDRKAVFPSIARSTYKLLLGPFNTDRLLIYCLTS</sequence>
<accession>A0A8X6T4M8</accession>
<organism evidence="1 2">
    <name type="scientific">Nephila pilipes</name>
    <name type="common">Giant wood spider</name>
    <name type="synonym">Nephila maculata</name>
    <dbReference type="NCBI Taxonomy" id="299642"/>
    <lineage>
        <taxon>Eukaryota</taxon>
        <taxon>Metazoa</taxon>
        <taxon>Ecdysozoa</taxon>
        <taxon>Arthropoda</taxon>
        <taxon>Chelicerata</taxon>
        <taxon>Arachnida</taxon>
        <taxon>Araneae</taxon>
        <taxon>Araneomorphae</taxon>
        <taxon>Entelegynae</taxon>
        <taxon>Araneoidea</taxon>
        <taxon>Nephilidae</taxon>
        <taxon>Nephila</taxon>
    </lineage>
</organism>
<comment type="caution">
    <text evidence="1">The sequence shown here is derived from an EMBL/GenBank/DDBJ whole genome shotgun (WGS) entry which is preliminary data.</text>
</comment>
<proteinExistence type="predicted"/>
<evidence type="ECO:0000313" key="2">
    <source>
        <dbReference type="Proteomes" id="UP000887013"/>
    </source>
</evidence>
<reference evidence="1" key="1">
    <citation type="submission" date="2020-08" db="EMBL/GenBank/DDBJ databases">
        <title>Multicomponent nature underlies the extraordinary mechanical properties of spider dragline silk.</title>
        <authorList>
            <person name="Kono N."/>
            <person name="Nakamura H."/>
            <person name="Mori M."/>
            <person name="Yoshida Y."/>
            <person name="Ohtoshi R."/>
            <person name="Malay A.D."/>
            <person name="Moran D.A.P."/>
            <person name="Tomita M."/>
            <person name="Numata K."/>
            <person name="Arakawa K."/>
        </authorList>
    </citation>
    <scope>NUCLEOTIDE SEQUENCE</scope>
</reference>
<dbReference type="Proteomes" id="UP000887013">
    <property type="component" value="Unassembled WGS sequence"/>
</dbReference>
<dbReference type="EMBL" id="BMAW01002655">
    <property type="protein sequence ID" value="GFS79658.1"/>
    <property type="molecule type" value="Genomic_DNA"/>
</dbReference>
<evidence type="ECO:0000313" key="1">
    <source>
        <dbReference type="EMBL" id="GFS79658.1"/>
    </source>
</evidence>
<protein>
    <submittedName>
        <fullName evidence="1">Uncharacterized protein</fullName>
    </submittedName>
</protein>
<keyword evidence="2" id="KW-1185">Reference proteome</keyword>
<name>A0A8X6T4M8_NEPPI</name>